<dbReference type="RefSeq" id="WP_010074225.1">
    <property type="nucleotide sequence ID" value="NC_014393.1"/>
</dbReference>
<protein>
    <recommendedName>
        <fullName evidence="4">SdpI/YhfL protein family</fullName>
    </recommendedName>
</protein>
<evidence type="ECO:0008006" key="4">
    <source>
        <dbReference type="Google" id="ProtNLM"/>
    </source>
</evidence>
<organism evidence="2 3">
    <name type="scientific">Clostridium cellulovorans (strain ATCC 35296 / DSM 3052 / OCM 3 / 743B)</name>
    <dbReference type="NCBI Taxonomy" id="573061"/>
    <lineage>
        <taxon>Bacteria</taxon>
        <taxon>Bacillati</taxon>
        <taxon>Bacillota</taxon>
        <taxon>Clostridia</taxon>
        <taxon>Eubacteriales</taxon>
        <taxon>Clostridiaceae</taxon>
        <taxon>Clostridium</taxon>
    </lineage>
</organism>
<dbReference type="OrthoDB" id="3173919at2"/>
<keyword evidence="1" id="KW-0472">Membrane</keyword>
<keyword evidence="1" id="KW-1133">Transmembrane helix</keyword>
<feature type="transmembrane region" description="Helical" evidence="1">
    <location>
        <begin position="88"/>
        <end position="109"/>
    </location>
</feature>
<name>D9SN80_CLOC7</name>
<evidence type="ECO:0000256" key="1">
    <source>
        <dbReference type="SAM" id="Phobius"/>
    </source>
</evidence>
<keyword evidence="3" id="KW-1185">Reference proteome</keyword>
<dbReference type="Proteomes" id="UP000002730">
    <property type="component" value="Chromosome"/>
</dbReference>
<evidence type="ECO:0000313" key="2">
    <source>
        <dbReference type="EMBL" id="ADL53872.1"/>
    </source>
</evidence>
<dbReference type="KEGG" id="ccb:Clocel_4211"/>
<dbReference type="Pfam" id="PF13630">
    <property type="entry name" value="SdpI"/>
    <property type="match status" value="1"/>
</dbReference>
<sequence length="118" mass="13353">MVIYYLPSLFIIVGVFWSSAPPKDKNGLIGIKLPLAKESDENWIETHKYAGKVLIVLGTINIIIEYVIKFTTLKEFINSIPSDQVGLYITLQSLVNLIIVAILSQIHLIKVIKKRENM</sequence>
<dbReference type="HOGENOM" id="CLU_2068988_0_0_9"/>
<proteinExistence type="predicted"/>
<gene>
    <name evidence="2" type="ordered locus">Clocel_4211</name>
</gene>
<keyword evidence="1" id="KW-0812">Transmembrane</keyword>
<accession>D9SN80</accession>
<evidence type="ECO:0000313" key="3">
    <source>
        <dbReference type="Proteomes" id="UP000002730"/>
    </source>
</evidence>
<dbReference type="AlphaFoldDB" id="D9SN80"/>
<reference evidence="2 3" key="1">
    <citation type="submission" date="2010-08" db="EMBL/GenBank/DDBJ databases">
        <title>Complete sequence of Clostridium cellulovorans 743B.</title>
        <authorList>
            <consortium name="US DOE Joint Genome Institute"/>
            <person name="Lucas S."/>
            <person name="Copeland A."/>
            <person name="Lapidus A."/>
            <person name="Cheng J.-F."/>
            <person name="Bruce D."/>
            <person name="Goodwin L."/>
            <person name="Pitluck S."/>
            <person name="Chertkov O."/>
            <person name="Detter J.C."/>
            <person name="Han C."/>
            <person name="Tapia R."/>
            <person name="Land M."/>
            <person name="Hauser L."/>
            <person name="Chang Y.-J."/>
            <person name="Jeffries C."/>
            <person name="Kyrpides N."/>
            <person name="Ivanova N."/>
            <person name="Mikhailova N."/>
            <person name="Hemme C.L."/>
            <person name="Woyke T."/>
        </authorList>
    </citation>
    <scope>NUCLEOTIDE SEQUENCE [LARGE SCALE GENOMIC DNA]</scope>
    <source>
        <strain evidence="3">ATCC 35296 / DSM 3052 / OCM 3 / 743B</strain>
    </source>
</reference>
<dbReference type="EMBL" id="CP002160">
    <property type="protein sequence ID" value="ADL53872.1"/>
    <property type="molecule type" value="Genomic_DNA"/>
</dbReference>
<dbReference type="InterPro" id="IPR025962">
    <property type="entry name" value="SdpI/YhfL"/>
</dbReference>